<dbReference type="Proteomes" id="UP000295496">
    <property type="component" value="Unassembled WGS sequence"/>
</dbReference>
<evidence type="ECO:0008006" key="7">
    <source>
        <dbReference type="Google" id="ProtNLM"/>
    </source>
</evidence>
<evidence type="ECO:0000313" key="6">
    <source>
        <dbReference type="Proteomes" id="UP000295496"/>
    </source>
</evidence>
<proteinExistence type="inferred from homology"/>
<dbReference type="GO" id="GO:0060567">
    <property type="term" value="P:negative regulation of termination of DNA-templated transcription"/>
    <property type="evidence" value="ECO:0007669"/>
    <property type="project" value="InterPro"/>
</dbReference>
<protein>
    <recommendedName>
        <fullName evidence="7">Antitermination protein Q</fullName>
    </recommendedName>
</protein>
<keyword evidence="6" id="KW-1185">Reference proteome</keyword>
<reference evidence="5 6" key="1">
    <citation type="submission" date="2019-03" db="EMBL/GenBank/DDBJ databases">
        <title>Genomic Encyclopedia of Type Strains, Phase IV (KMG-IV): sequencing the most valuable type-strain genomes for metagenomic binning, comparative biology and taxonomic classification.</title>
        <authorList>
            <person name="Goeker M."/>
        </authorList>
    </citation>
    <scope>NUCLEOTIDE SEQUENCE [LARGE SCALE GENOMIC DNA]</scope>
    <source>
        <strain evidence="5 6">DSM 10053</strain>
    </source>
</reference>
<dbReference type="Pfam" id="PF06530">
    <property type="entry name" value="Phage_antitermQ"/>
    <property type="match status" value="1"/>
</dbReference>
<dbReference type="InterPro" id="IPR010534">
    <property type="entry name" value="Phage_933W_GpQ"/>
</dbReference>
<gene>
    <name evidence="5" type="ORF">EV692_1344</name>
</gene>
<comment type="similarity">
    <text evidence="1">Belongs to the phage antitermination Q type 1 family.</text>
</comment>
<accession>A0A4R1KXK8</accession>
<evidence type="ECO:0000256" key="1">
    <source>
        <dbReference type="ARBA" id="ARBA00010234"/>
    </source>
</evidence>
<dbReference type="GO" id="GO:0003677">
    <property type="term" value="F:DNA binding"/>
    <property type="evidence" value="ECO:0007669"/>
    <property type="project" value="UniProtKB-KW"/>
</dbReference>
<dbReference type="AlphaFoldDB" id="A0A4R1KXK8"/>
<comment type="caution">
    <text evidence="5">The sequence shown here is derived from an EMBL/GenBank/DDBJ whole genome shotgun (WGS) entry which is preliminary data.</text>
</comment>
<evidence type="ECO:0000256" key="3">
    <source>
        <dbReference type="ARBA" id="ARBA00023125"/>
    </source>
</evidence>
<dbReference type="EMBL" id="SMGJ01000003">
    <property type="protein sequence ID" value="TCK70118.1"/>
    <property type="molecule type" value="Genomic_DNA"/>
</dbReference>
<evidence type="ECO:0000256" key="2">
    <source>
        <dbReference type="ARBA" id="ARBA00023015"/>
    </source>
</evidence>
<name>A0A4R1KXK8_9PAST</name>
<keyword evidence="3" id="KW-0238">DNA-binding</keyword>
<sequence>MSFKDVCIQWGYWATPRLGTEYPSLSVSIPVPPVMKSKRVVPIKDELAMEIDRCVCVMKKVTPELYDLFMATYAYRLPVYDLRNKYKVVTQRGILTRFGVSKAHYFNLMRVAETSLKLMLSQNQCIMLA</sequence>
<dbReference type="RefSeq" id="WP_132301775.1">
    <property type="nucleotide sequence ID" value="NZ_CP170642.1"/>
</dbReference>
<keyword evidence="2" id="KW-0805">Transcription regulation</keyword>
<evidence type="ECO:0000256" key="4">
    <source>
        <dbReference type="ARBA" id="ARBA00023163"/>
    </source>
</evidence>
<evidence type="ECO:0000313" key="5">
    <source>
        <dbReference type="EMBL" id="TCK70118.1"/>
    </source>
</evidence>
<organism evidence="5 6">
    <name type="scientific">Lonepinella koalarum</name>
    <dbReference type="NCBI Taxonomy" id="53417"/>
    <lineage>
        <taxon>Bacteria</taxon>
        <taxon>Pseudomonadati</taxon>
        <taxon>Pseudomonadota</taxon>
        <taxon>Gammaproteobacteria</taxon>
        <taxon>Pasteurellales</taxon>
        <taxon>Pasteurellaceae</taxon>
        <taxon>Lonepinella</taxon>
    </lineage>
</organism>
<keyword evidence="4" id="KW-0804">Transcription</keyword>